<protein>
    <recommendedName>
        <fullName evidence="7">Peptidoglycan binding domain-containing protein</fullName>
    </recommendedName>
</protein>
<gene>
    <name evidence="4" type="ORF">GCM10010227_20760</name>
    <name evidence="3" type="ORF">Sgou_17460</name>
</gene>
<keyword evidence="2" id="KW-0472">Membrane</keyword>
<sequence>MSRETDSSSSGPQGRDNTAYPSGTPPYGASAAGGADERGPAAADRGDAERKTETTLTTRIRINIPGSRPIPPVVMRTPVAEKDADAETGETAAPAPAAEWSGPSARGGGERPGGNPGAEAPAEEAPRAAEKPTSDWFAPRKSAGRPAATGGGAGQSGGTPASAGPAGAAAGGPGGPGAGKRPGGSGQASYGSGATGDTGPTGTPGRNGTTGSFDVSRAVAQGPLGPGPARPDGPTGGPVSGDSTVRPVLSDGGRAPGGQGDTGGVPRVGDTGSPPRPGGPRGPAGPMSDDTAVLTPQKPAPERPAEREHVSGDTLTSGLPVVPPGPAADAPGGPFGPGGPGGPGAHRDGPLPHTPPRLPEPLGEPEPETSRPAKRKGRNKLVLLGAAVVVVGAGLYGAGLLMGHADVPKGTTVLGVDIGGSTHDEAVKKLDAAFGERTALPLALDVDGKQAELKPAQAGLSLDSEATARSAAASDYNPVTVVGSLFGQERVVEPTMPVDKEKLADALDRLAGTAGSAVEGSISFKSGEPVPVYGKAGKTLDVKGSVNAVEQAYRTQVASGESAPVAVPMATREPTVSKTEVDRMMKEFAVPAMSGIVTVKAGEASIPFGPERSLPQILSVQAVDGKLVEKYDQAALKKLYGNTFDGIMITRGTGDRTPVTPEDVIGAMRQALLGTTPEERVGVIETDAS</sequence>
<reference evidence="3 5" key="2">
    <citation type="submission" date="2020-02" db="EMBL/GenBank/DDBJ databases">
        <title>Whole genome shotgun sequence of Streptomyces gougerotii NBRC 13043.</title>
        <authorList>
            <person name="Ichikawa N."/>
            <person name="Komaki H."/>
            <person name="Tamura T."/>
        </authorList>
    </citation>
    <scope>NUCLEOTIDE SEQUENCE [LARGE SCALE GENOMIC DNA]</scope>
    <source>
        <strain evidence="3 5">NBRC 13043</strain>
    </source>
</reference>
<comment type="caution">
    <text evidence="4">The sequence shown here is derived from an EMBL/GenBank/DDBJ whole genome shotgun (WGS) entry which is preliminary data.</text>
</comment>
<evidence type="ECO:0000313" key="3">
    <source>
        <dbReference type="EMBL" id="GFH77076.1"/>
    </source>
</evidence>
<reference evidence="4" key="3">
    <citation type="submission" date="2020-09" db="EMBL/GenBank/DDBJ databases">
        <authorList>
            <person name="Sun Q."/>
            <person name="Ohkuma M."/>
        </authorList>
    </citation>
    <scope>NUCLEOTIDE SEQUENCE</scope>
    <source>
        <strain evidence="4">JCM 4136</strain>
    </source>
</reference>
<feature type="transmembrane region" description="Helical" evidence="2">
    <location>
        <begin position="381"/>
        <end position="402"/>
    </location>
</feature>
<keyword evidence="5" id="KW-1185">Reference proteome</keyword>
<feature type="compositionally biased region" description="Low complexity" evidence="1">
    <location>
        <begin position="89"/>
        <end position="104"/>
    </location>
</feature>
<feature type="compositionally biased region" description="Gly residues" evidence="1">
    <location>
        <begin position="169"/>
        <end position="186"/>
    </location>
</feature>
<evidence type="ECO:0000256" key="1">
    <source>
        <dbReference type="SAM" id="MobiDB-lite"/>
    </source>
</evidence>
<proteinExistence type="predicted"/>
<feature type="compositionally biased region" description="Low complexity" evidence="1">
    <location>
        <begin position="158"/>
        <end position="168"/>
    </location>
</feature>
<feature type="compositionally biased region" description="Gly residues" evidence="1">
    <location>
        <begin position="105"/>
        <end position="116"/>
    </location>
</feature>
<keyword evidence="2" id="KW-0812">Transmembrane</keyword>
<evidence type="ECO:0000313" key="5">
    <source>
        <dbReference type="Proteomes" id="UP000480804"/>
    </source>
</evidence>
<feature type="compositionally biased region" description="Polar residues" evidence="1">
    <location>
        <begin position="7"/>
        <end position="21"/>
    </location>
</feature>
<feature type="compositionally biased region" description="Gly residues" evidence="1">
    <location>
        <begin position="254"/>
        <end position="263"/>
    </location>
</feature>
<dbReference type="Proteomes" id="UP000660975">
    <property type="component" value="Unassembled WGS sequence"/>
</dbReference>
<feature type="region of interest" description="Disordered" evidence="1">
    <location>
        <begin position="1"/>
        <end position="376"/>
    </location>
</feature>
<name>A0A8H9LKI0_9ACTN</name>
<evidence type="ECO:0000313" key="4">
    <source>
        <dbReference type="EMBL" id="GGU66869.1"/>
    </source>
</evidence>
<reference evidence="4" key="1">
    <citation type="journal article" date="2014" name="Int. J. Syst. Evol. Microbiol.">
        <title>Complete genome sequence of Corynebacterium casei LMG S-19264T (=DSM 44701T), isolated from a smear-ripened cheese.</title>
        <authorList>
            <consortium name="US DOE Joint Genome Institute (JGI-PGF)"/>
            <person name="Walter F."/>
            <person name="Albersmeier A."/>
            <person name="Kalinowski J."/>
            <person name="Ruckert C."/>
        </authorList>
    </citation>
    <scope>NUCLEOTIDE SEQUENCE</scope>
    <source>
        <strain evidence="4">JCM 4136</strain>
    </source>
</reference>
<dbReference type="Proteomes" id="UP000480804">
    <property type="component" value="Unassembled WGS sequence"/>
</dbReference>
<feature type="compositionally biased region" description="Basic and acidic residues" evidence="1">
    <location>
        <begin position="300"/>
        <end position="311"/>
    </location>
</feature>
<dbReference type="EMBL" id="BMSC01000004">
    <property type="protein sequence ID" value="GGU66869.1"/>
    <property type="molecule type" value="Genomic_DNA"/>
</dbReference>
<evidence type="ECO:0000313" key="6">
    <source>
        <dbReference type="Proteomes" id="UP000660975"/>
    </source>
</evidence>
<keyword evidence="2" id="KW-1133">Transmembrane helix</keyword>
<evidence type="ECO:0008006" key="7">
    <source>
        <dbReference type="Google" id="ProtNLM"/>
    </source>
</evidence>
<feature type="compositionally biased region" description="Pro residues" evidence="1">
    <location>
        <begin position="352"/>
        <end position="364"/>
    </location>
</feature>
<evidence type="ECO:0000256" key="2">
    <source>
        <dbReference type="SAM" id="Phobius"/>
    </source>
</evidence>
<accession>A0A8H9LKI0</accession>
<dbReference type="RefSeq" id="WP_189400068.1">
    <property type="nucleotide sequence ID" value="NZ_BLLO01000014.1"/>
</dbReference>
<dbReference type="AlphaFoldDB" id="A0A8H9LKI0"/>
<feature type="compositionally biased region" description="Basic and acidic residues" evidence="1">
    <location>
        <begin position="124"/>
        <end position="133"/>
    </location>
</feature>
<dbReference type="EMBL" id="BLLO01000014">
    <property type="protein sequence ID" value="GFH77076.1"/>
    <property type="molecule type" value="Genomic_DNA"/>
</dbReference>
<feature type="compositionally biased region" description="Basic and acidic residues" evidence="1">
    <location>
        <begin position="35"/>
        <end position="53"/>
    </location>
</feature>
<feature type="compositionally biased region" description="Low complexity" evidence="1">
    <location>
        <begin position="187"/>
        <end position="211"/>
    </location>
</feature>
<organism evidence="4 6">
    <name type="scientific">Streptomyces gougerotii</name>
    <dbReference type="NCBI Taxonomy" id="53448"/>
    <lineage>
        <taxon>Bacteria</taxon>
        <taxon>Bacillati</taxon>
        <taxon>Actinomycetota</taxon>
        <taxon>Actinomycetes</taxon>
        <taxon>Kitasatosporales</taxon>
        <taxon>Streptomycetaceae</taxon>
        <taxon>Streptomyces</taxon>
        <taxon>Streptomyces diastaticus group</taxon>
    </lineage>
</organism>
<feature type="compositionally biased region" description="Gly residues" evidence="1">
    <location>
        <begin position="333"/>
        <end position="344"/>
    </location>
</feature>